<reference evidence="1" key="1">
    <citation type="submission" date="2015-05" db="EMBL/GenBank/DDBJ databases">
        <title>The complete genome of Altererythrobacter atlanticus strain 26DY36.</title>
        <authorList>
            <person name="Wu Y.-H."/>
            <person name="Cheng H."/>
            <person name="Wu X.-W."/>
        </authorList>
    </citation>
    <scope>NUCLEOTIDE SEQUENCE [LARGE SCALE GENOMIC DNA]</scope>
    <source>
        <strain evidence="1">26DY36</strain>
    </source>
</reference>
<protein>
    <submittedName>
        <fullName evidence="1">Uncharacterized protein</fullName>
    </submittedName>
</protein>
<name>A0A0F7KRI9_9SPHN</name>
<sequence length="63" mass="7101">MDSVGDSYGNTLAEVILQRGPCRFFEAVEYAKLEWVDWFNNRRLLTPIGKIPPAETESAPTPC</sequence>
<keyword evidence="2" id="KW-1185">Reference proteome</keyword>
<dbReference type="AlphaFoldDB" id="A0A0F7KRI9"/>
<organism evidence="1 2">
    <name type="scientific">Croceibacterium atlanticum</name>
    <dbReference type="NCBI Taxonomy" id="1267766"/>
    <lineage>
        <taxon>Bacteria</taxon>
        <taxon>Pseudomonadati</taxon>
        <taxon>Pseudomonadota</taxon>
        <taxon>Alphaproteobacteria</taxon>
        <taxon>Sphingomonadales</taxon>
        <taxon>Erythrobacteraceae</taxon>
        <taxon>Croceibacterium</taxon>
    </lineage>
</organism>
<dbReference type="Proteomes" id="UP000034392">
    <property type="component" value="Chromosome"/>
</dbReference>
<evidence type="ECO:0000313" key="1">
    <source>
        <dbReference type="EMBL" id="AKH41370.1"/>
    </source>
</evidence>
<dbReference type="PATRIC" id="fig|1267766.3.peg.313"/>
<accession>A0A0F7KRI9</accession>
<gene>
    <name evidence="1" type="ORF">WYH_00306</name>
</gene>
<dbReference type="KEGG" id="aay:WYH_00306"/>
<proteinExistence type="predicted"/>
<dbReference type="EMBL" id="CP011452">
    <property type="protein sequence ID" value="AKH41370.1"/>
    <property type="molecule type" value="Genomic_DNA"/>
</dbReference>
<evidence type="ECO:0000313" key="2">
    <source>
        <dbReference type="Proteomes" id="UP000034392"/>
    </source>
</evidence>